<feature type="domain" description="F5/8 type C" evidence="2">
    <location>
        <begin position="63"/>
        <end position="209"/>
    </location>
</feature>
<keyword evidence="4" id="KW-1185">Reference proteome</keyword>
<feature type="signal peptide" evidence="1">
    <location>
        <begin position="1"/>
        <end position="19"/>
    </location>
</feature>
<reference evidence="3 4" key="1">
    <citation type="submission" date="2022-05" db="EMBL/GenBank/DDBJ databases">
        <authorList>
            <consortium name="Genoscope - CEA"/>
            <person name="William W."/>
        </authorList>
    </citation>
    <scope>NUCLEOTIDE SEQUENCE [LARGE SCALE GENOMIC DNA]</scope>
</reference>
<dbReference type="SUPFAM" id="SSF49785">
    <property type="entry name" value="Galactose-binding domain-like"/>
    <property type="match status" value="4"/>
</dbReference>
<keyword evidence="1" id="KW-0732">Signal</keyword>
<dbReference type="InterPro" id="IPR008979">
    <property type="entry name" value="Galactose-bd-like_sf"/>
</dbReference>
<sequence>MDSLFTLPILTIFIVSSCGFGSSEQYETSQSRVLPNNGNHKEDVKLPRTKRSIDLNPLLIYRCSLPLGLESGQVHDAAFSASSMAGSKNGPERARLNGQGSGGWVAKANNGSQWLQIDLGELVRVTKVATQGRRDADHWVTQFSLSYSLDETHWAEYKENSVTRIFLANKDRNTIVKHLLQTEFYARLVRFHPKAWNERVAMRAEVYGLFTYSFPFKVHRCSVPLGMEDRRIPDGAITASSSVNSSHGLSNARLNFFNKGSDVSAWCPKTSSENQWLQIDLGEITAVTKVATQGRYNSEDRVTTYTLSYSVDGKHWAGYKQHAIDKVIFAGNSDRNTVVTHSLNPHIESRYIRFHPQTYNSKATCLRAELYGCPDVFKAYILLAAKSCVIPLGIESGHLPDDALSASSYYSANYYPQFSRLNNIFHKENYGSWCAKSNNDNQWLQVNFGRETTVTKVATQGTNNAGQWVISYSLSYSTDGIHWASYTLMDGHIKVYQQSNLLGGNIDLDTPVYHYLHPPIHAKYLRFLPKTWKSHFCMRVEAYGCQKYHHCVMSLGVEDGRIQDSDMSASTKSSSNHAANLARLNLLAASSKEGAWCSKILNEKQWLKIDLGVLTTVTKVATQGRGHEGHSQWVTSYFISYSINNSYWANYTVDGDKKVFRGNFDRHSIVVRDIFPPIRAHFIRIHPVTWHNHLCMRVELFGCPIRVTSTGNRLLFNSFKINQLFPSSPIRNWC</sequence>
<comment type="caution">
    <text evidence="3">The sequence shown here is derived from an EMBL/GenBank/DDBJ whole genome shotgun (WGS) entry which is preliminary data.</text>
</comment>
<name>A0ABN8LNY4_9CNID</name>
<dbReference type="CDD" id="cd00057">
    <property type="entry name" value="FA58C"/>
    <property type="match status" value="4"/>
</dbReference>
<feature type="domain" description="F5/8 type C" evidence="2">
    <location>
        <begin position="221"/>
        <end position="373"/>
    </location>
</feature>
<dbReference type="EMBL" id="CALNXI010000069">
    <property type="protein sequence ID" value="CAH3017707.1"/>
    <property type="molecule type" value="Genomic_DNA"/>
</dbReference>
<accession>A0ABN8LNY4</accession>
<proteinExistence type="predicted"/>
<dbReference type="Pfam" id="PF00754">
    <property type="entry name" value="F5_F8_type_C"/>
    <property type="match status" value="4"/>
</dbReference>
<dbReference type="Proteomes" id="UP001159427">
    <property type="component" value="Unassembled WGS sequence"/>
</dbReference>
<feature type="domain" description="F5/8 type C" evidence="2">
    <location>
        <begin position="388"/>
        <end position="545"/>
    </location>
</feature>
<evidence type="ECO:0000313" key="3">
    <source>
        <dbReference type="EMBL" id="CAH3017707.1"/>
    </source>
</evidence>
<evidence type="ECO:0000313" key="4">
    <source>
        <dbReference type="Proteomes" id="UP001159427"/>
    </source>
</evidence>
<gene>
    <name evidence="3" type="ORF">PEVE_00039265</name>
</gene>
<dbReference type="SMART" id="SM00231">
    <property type="entry name" value="FA58C"/>
    <property type="match status" value="4"/>
</dbReference>
<feature type="domain" description="F5/8 type C" evidence="2">
    <location>
        <begin position="551"/>
        <end position="703"/>
    </location>
</feature>
<dbReference type="Gene3D" id="2.60.120.260">
    <property type="entry name" value="Galactose-binding domain-like"/>
    <property type="match status" value="4"/>
</dbReference>
<organism evidence="3 4">
    <name type="scientific">Porites evermanni</name>
    <dbReference type="NCBI Taxonomy" id="104178"/>
    <lineage>
        <taxon>Eukaryota</taxon>
        <taxon>Metazoa</taxon>
        <taxon>Cnidaria</taxon>
        <taxon>Anthozoa</taxon>
        <taxon>Hexacorallia</taxon>
        <taxon>Scleractinia</taxon>
        <taxon>Fungiina</taxon>
        <taxon>Poritidae</taxon>
        <taxon>Porites</taxon>
    </lineage>
</organism>
<dbReference type="InterPro" id="IPR000421">
    <property type="entry name" value="FA58C"/>
</dbReference>
<feature type="chain" id="PRO_5047356134" description="F5/8 type C domain-containing protein" evidence="1">
    <location>
        <begin position="20"/>
        <end position="734"/>
    </location>
</feature>
<dbReference type="PROSITE" id="PS01286">
    <property type="entry name" value="FA58C_2"/>
    <property type="match status" value="2"/>
</dbReference>
<dbReference type="PROSITE" id="PS01285">
    <property type="entry name" value="FA58C_1"/>
    <property type="match status" value="4"/>
</dbReference>
<protein>
    <recommendedName>
        <fullName evidence="2">F5/8 type C domain-containing protein</fullName>
    </recommendedName>
</protein>
<dbReference type="PANTHER" id="PTHR24543">
    <property type="entry name" value="MULTICOPPER OXIDASE-RELATED"/>
    <property type="match status" value="1"/>
</dbReference>
<evidence type="ECO:0000256" key="1">
    <source>
        <dbReference type="SAM" id="SignalP"/>
    </source>
</evidence>
<evidence type="ECO:0000259" key="2">
    <source>
        <dbReference type="PROSITE" id="PS50022"/>
    </source>
</evidence>
<dbReference type="PROSITE" id="PS50022">
    <property type="entry name" value="FA58C_3"/>
    <property type="match status" value="4"/>
</dbReference>